<gene>
    <name evidence="2" type="ORF">EKO04_009284</name>
</gene>
<organism evidence="2 3">
    <name type="scientific">Ascochyta lentis</name>
    <dbReference type="NCBI Taxonomy" id="205686"/>
    <lineage>
        <taxon>Eukaryota</taxon>
        <taxon>Fungi</taxon>
        <taxon>Dikarya</taxon>
        <taxon>Ascomycota</taxon>
        <taxon>Pezizomycotina</taxon>
        <taxon>Dothideomycetes</taxon>
        <taxon>Pleosporomycetidae</taxon>
        <taxon>Pleosporales</taxon>
        <taxon>Pleosporineae</taxon>
        <taxon>Didymellaceae</taxon>
        <taxon>Ascochyta</taxon>
    </lineage>
</organism>
<feature type="compositionally biased region" description="Acidic residues" evidence="1">
    <location>
        <begin position="134"/>
        <end position="144"/>
    </location>
</feature>
<evidence type="ECO:0000313" key="3">
    <source>
        <dbReference type="Proteomes" id="UP000651452"/>
    </source>
</evidence>
<dbReference type="EMBL" id="RZGK01000017">
    <property type="protein sequence ID" value="KAF9692829.1"/>
    <property type="molecule type" value="Genomic_DNA"/>
</dbReference>
<dbReference type="Proteomes" id="UP000651452">
    <property type="component" value="Unassembled WGS sequence"/>
</dbReference>
<feature type="compositionally biased region" description="Polar residues" evidence="1">
    <location>
        <begin position="9"/>
        <end position="30"/>
    </location>
</feature>
<sequence length="144" mass="15830">MAQDPRKPTQLTVKVNTTLTSHQEGSSINQPRNPHNHNTTHDTDSDHTTPPPPSPPPRPLAHASSSGSLTTTPTKHNREISTTISPQDVKKWMEQGTFGDDIPERGVEQHVVCMSEQDMKAGQAGEKHRQSEREGEEGKEDGVN</sequence>
<reference evidence="2" key="2">
    <citation type="submission" date="2020-09" db="EMBL/GenBank/DDBJ databases">
        <title>Reference genome assembly for Australian Ascochyta lentis isolate Al4.</title>
        <authorList>
            <person name="Lee R.C."/>
            <person name="Farfan-Caceres L.M."/>
            <person name="Debler J.W."/>
            <person name="Williams A.H."/>
            <person name="Henares B.M."/>
        </authorList>
    </citation>
    <scope>NUCLEOTIDE SEQUENCE</scope>
    <source>
        <strain evidence="2">Al4</strain>
    </source>
</reference>
<dbReference type="AlphaFoldDB" id="A0A8H7ME40"/>
<feature type="compositionally biased region" description="Polar residues" evidence="1">
    <location>
        <begin position="63"/>
        <end position="86"/>
    </location>
</feature>
<protein>
    <submittedName>
        <fullName evidence="2">Uncharacterized protein</fullName>
    </submittedName>
</protein>
<evidence type="ECO:0000313" key="2">
    <source>
        <dbReference type="EMBL" id="KAF9692829.1"/>
    </source>
</evidence>
<feature type="region of interest" description="Disordered" evidence="1">
    <location>
        <begin position="1"/>
        <end position="92"/>
    </location>
</feature>
<dbReference type="OrthoDB" id="3799883at2759"/>
<proteinExistence type="predicted"/>
<accession>A0A8H7ME40</accession>
<evidence type="ECO:0000256" key="1">
    <source>
        <dbReference type="SAM" id="MobiDB-lite"/>
    </source>
</evidence>
<feature type="compositionally biased region" description="Pro residues" evidence="1">
    <location>
        <begin position="49"/>
        <end position="59"/>
    </location>
</feature>
<comment type="caution">
    <text evidence="2">The sequence shown here is derived from an EMBL/GenBank/DDBJ whole genome shotgun (WGS) entry which is preliminary data.</text>
</comment>
<reference evidence="2" key="1">
    <citation type="submission" date="2018-12" db="EMBL/GenBank/DDBJ databases">
        <authorList>
            <person name="Syme R.A."/>
            <person name="Farfan-Caceres L."/>
            <person name="Lichtenzveig J."/>
        </authorList>
    </citation>
    <scope>NUCLEOTIDE SEQUENCE</scope>
    <source>
        <strain evidence="2">Al4</strain>
    </source>
</reference>
<keyword evidence="3" id="KW-1185">Reference proteome</keyword>
<name>A0A8H7ME40_9PLEO</name>
<feature type="region of interest" description="Disordered" evidence="1">
    <location>
        <begin position="118"/>
        <end position="144"/>
    </location>
</feature>